<dbReference type="AlphaFoldDB" id="A0AAN8L0X4"/>
<feature type="chain" id="PRO_5042836121" evidence="1">
    <location>
        <begin position="24"/>
        <end position="78"/>
    </location>
</feature>
<name>A0AAN8L0X4_9TELE</name>
<evidence type="ECO:0000313" key="3">
    <source>
        <dbReference type="Proteomes" id="UP001356427"/>
    </source>
</evidence>
<dbReference type="Proteomes" id="UP001356427">
    <property type="component" value="Unassembled WGS sequence"/>
</dbReference>
<feature type="non-terminal residue" evidence="2">
    <location>
        <position position="78"/>
    </location>
</feature>
<protein>
    <submittedName>
        <fullName evidence="2">Uncharacterized protein</fullName>
    </submittedName>
</protein>
<feature type="signal peptide" evidence="1">
    <location>
        <begin position="1"/>
        <end position="23"/>
    </location>
</feature>
<sequence length="78" mass="8396">MRAVQNCTVLLVSLLFLTSYSEALRCYTCMGSNDEDCNQQGSATMSPSHSDACALVRGQGSELHTCLTHCIDLTCCSV</sequence>
<comment type="caution">
    <text evidence="2">The sequence shown here is derived from an EMBL/GenBank/DDBJ whole genome shotgun (WGS) entry which is preliminary data.</text>
</comment>
<proteinExistence type="predicted"/>
<evidence type="ECO:0000256" key="1">
    <source>
        <dbReference type="SAM" id="SignalP"/>
    </source>
</evidence>
<dbReference type="EMBL" id="JAGTTL010000026">
    <property type="protein sequence ID" value="KAK6301403.1"/>
    <property type="molecule type" value="Genomic_DNA"/>
</dbReference>
<accession>A0AAN8L0X4</accession>
<evidence type="ECO:0000313" key="2">
    <source>
        <dbReference type="EMBL" id="KAK6301403.1"/>
    </source>
</evidence>
<keyword evidence="3" id="KW-1185">Reference proteome</keyword>
<organism evidence="2 3">
    <name type="scientific">Coregonus suidteri</name>
    <dbReference type="NCBI Taxonomy" id="861788"/>
    <lineage>
        <taxon>Eukaryota</taxon>
        <taxon>Metazoa</taxon>
        <taxon>Chordata</taxon>
        <taxon>Craniata</taxon>
        <taxon>Vertebrata</taxon>
        <taxon>Euteleostomi</taxon>
        <taxon>Actinopterygii</taxon>
        <taxon>Neopterygii</taxon>
        <taxon>Teleostei</taxon>
        <taxon>Protacanthopterygii</taxon>
        <taxon>Salmoniformes</taxon>
        <taxon>Salmonidae</taxon>
        <taxon>Coregoninae</taxon>
        <taxon>Coregonus</taxon>
    </lineage>
</organism>
<gene>
    <name evidence="2" type="ORF">J4Q44_G00274560</name>
</gene>
<reference evidence="2 3" key="1">
    <citation type="submission" date="2021-04" db="EMBL/GenBank/DDBJ databases">
        <authorList>
            <person name="De Guttry C."/>
            <person name="Zahm M."/>
            <person name="Klopp C."/>
            <person name="Cabau C."/>
            <person name="Louis A."/>
            <person name="Berthelot C."/>
            <person name="Parey E."/>
            <person name="Roest Crollius H."/>
            <person name="Montfort J."/>
            <person name="Robinson-Rechavi M."/>
            <person name="Bucao C."/>
            <person name="Bouchez O."/>
            <person name="Gislard M."/>
            <person name="Lluch J."/>
            <person name="Milhes M."/>
            <person name="Lampietro C."/>
            <person name="Lopez Roques C."/>
            <person name="Donnadieu C."/>
            <person name="Braasch I."/>
            <person name="Desvignes T."/>
            <person name="Postlethwait J."/>
            <person name="Bobe J."/>
            <person name="Wedekind C."/>
            <person name="Guiguen Y."/>
        </authorList>
    </citation>
    <scope>NUCLEOTIDE SEQUENCE [LARGE SCALE GENOMIC DNA]</scope>
    <source>
        <strain evidence="2">Cs_M1</strain>
        <tissue evidence="2">Blood</tissue>
    </source>
</reference>
<keyword evidence="1" id="KW-0732">Signal</keyword>